<dbReference type="AlphaFoldDB" id="A0A1W6YFJ9"/>
<dbReference type="Pfam" id="PF10547">
    <property type="entry name" value="P22_AR_N"/>
    <property type="match status" value="1"/>
</dbReference>
<sequence>MPDRELSPRRKANATRRSNPPHQRHAAQNKERFMSEFVDTPFADLRIPCSHDGRTVLAAIAPLCVSMKLDAWAELRRIDSDPDLREMVQTVQDSGRATETATLPIGALTLWLDRLSDTHADTNLRHRLAILQFEGFQTLLDHWTMRSEGAAQAGDAAAAKRQFRRLQAQIASLSDALKNSGTPIEQEILRAQLSQLCHFPVLPRASASPVLERFWDTVFGRMMNGAELNHARRSDRFLALNFRHLARELASAPEPIELTPELRNELKKSRHPYFLGVRVVNSRIARKSLRCWVFNLH</sequence>
<feature type="domain" description="Antirepressor protein ant N-terminal" evidence="2">
    <location>
        <begin position="50"/>
        <end position="145"/>
    </location>
</feature>
<feature type="region of interest" description="Disordered" evidence="1">
    <location>
        <begin position="1"/>
        <end position="28"/>
    </location>
</feature>
<keyword evidence="4" id="KW-1185">Reference proteome</keyword>
<evidence type="ECO:0000256" key="1">
    <source>
        <dbReference type="SAM" id="MobiDB-lite"/>
    </source>
</evidence>
<evidence type="ECO:0000313" key="4">
    <source>
        <dbReference type="Proteomes" id="UP000194151"/>
    </source>
</evidence>
<dbReference type="Proteomes" id="UP000194151">
    <property type="component" value="Chromosome"/>
</dbReference>
<evidence type="ECO:0000259" key="2">
    <source>
        <dbReference type="Pfam" id="PF10547"/>
    </source>
</evidence>
<gene>
    <name evidence="3" type="ORF">CAL12_02530</name>
</gene>
<proteinExistence type="predicted"/>
<dbReference type="KEGG" id="bgv:CAL12_02530"/>
<protein>
    <recommendedName>
        <fullName evidence="2">Antirepressor protein ant N-terminal domain-containing protein</fullName>
    </recommendedName>
</protein>
<dbReference type="InterPro" id="IPR018875">
    <property type="entry name" value="Antirepressor_Ant_N"/>
</dbReference>
<evidence type="ECO:0000313" key="3">
    <source>
        <dbReference type="EMBL" id="ARP79812.1"/>
    </source>
</evidence>
<dbReference type="EMBL" id="CP021108">
    <property type="protein sequence ID" value="ARP79812.1"/>
    <property type="molecule type" value="Genomic_DNA"/>
</dbReference>
<name>A0A1W6YFJ9_9BORD</name>
<organism evidence="3 4">
    <name type="scientific">Bordetella genomosp. 8</name>
    <dbReference type="NCBI Taxonomy" id="1416806"/>
    <lineage>
        <taxon>Bacteria</taxon>
        <taxon>Pseudomonadati</taxon>
        <taxon>Pseudomonadota</taxon>
        <taxon>Betaproteobacteria</taxon>
        <taxon>Burkholderiales</taxon>
        <taxon>Alcaligenaceae</taxon>
        <taxon>Bordetella</taxon>
    </lineage>
</organism>
<reference evidence="3 4" key="1">
    <citation type="submission" date="2017-05" db="EMBL/GenBank/DDBJ databases">
        <title>Complete and WGS of Bordetella genogroups.</title>
        <authorList>
            <person name="Spilker T."/>
            <person name="LiPuma J."/>
        </authorList>
    </citation>
    <scope>NUCLEOTIDE SEQUENCE [LARGE SCALE GENOMIC DNA]</scope>
    <source>
        <strain evidence="3 4">AU19157</strain>
    </source>
</reference>
<accession>A0A1W6YFJ9</accession>